<dbReference type="EMBL" id="JBGORX010000011">
    <property type="protein sequence ID" value="MFJ1269961.1"/>
    <property type="molecule type" value="Genomic_DNA"/>
</dbReference>
<dbReference type="Gene3D" id="2.40.290.10">
    <property type="match status" value="1"/>
</dbReference>
<comment type="similarity">
    <text evidence="2">Belongs to the prokaryotic Ku family.</text>
</comment>
<sequence>MAKSLWKGEISFGLVSIPVSLVSVEENNDLKFHLLDSKTNSRVRYQRVNEDTGKEVPWENIVKGWEYEKGSYIIVDESVLQKASPDLFKSINIDEFVDLNEIDNLYYSKPYYLQPESKNKKAYVLLREALKNTKKVGVAKVIIRTKESLSLIIPHEHALLLYLIHFSDEIREEEEVNVPRDELKTYKVADKEIKMAEALIKDMATSWNPEKYHNEYRETMQKWLDKETQKLKKSGKKVSKTATQSKDSVVDFISLLKESMKKKNHSTERKTKTTGRTKPTDKKKKAN</sequence>
<feature type="region of interest" description="Disordered" evidence="3">
    <location>
        <begin position="260"/>
        <end position="287"/>
    </location>
</feature>
<dbReference type="CDD" id="cd00789">
    <property type="entry name" value="KU_like"/>
    <property type="match status" value="1"/>
</dbReference>
<dbReference type="Pfam" id="PF02735">
    <property type="entry name" value="Ku"/>
    <property type="match status" value="1"/>
</dbReference>
<accession>A0ABW8DB65</accession>
<dbReference type="InterPro" id="IPR009187">
    <property type="entry name" value="Prok_Ku"/>
</dbReference>
<name>A0ABW8DB65_9GAMM</name>
<dbReference type="InterPro" id="IPR006164">
    <property type="entry name" value="DNA_bd_Ku70/Ku80"/>
</dbReference>
<dbReference type="PANTHER" id="PTHR41251">
    <property type="entry name" value="NON-HOMOLOGOUS END JOINING PROTEIN KU"/>
    <property type="match status" value="1"/>
</dbReference>
<feature type="domain" description="Ku" evidence="4">
    <location>
        <begin position="53"/>
        <end position="181"/>
    </location>
</feature>
<evidence type="ECO:0000259" key="4">
    <source>
        <dbReference type="SMART" id="SM00559"/>
    </source>
</evidence>
<evidence type="ECO:0000256" key="3">
    <source>
        <dbReference type="SAM" id="MobiDB-lite"/>
    </source>
</evidence>
<dbReference type="RefSeq" id="WP_400188773.1">
    <property type="nucleotide sequence ID" value="NZ_JBGORX010000011.1"/>
</dbReference>
<dbReference type="SMART" id="SM00559">
    <property type="entry name" value="Ku78"/>
    <property type="match status" value="1"/>
</dbReference>
<dbReference type="HAMAP" id="MF_01875">
    <property type="entry name" value="Prokaryotic_Ku"/>
    <property type="match status" value="1"/>
</dbReference>
<protein>
    <recommendedName>
        <fullName evidence="2">Non-homologous end joining protein Ku</fullName>
    </recommendedName>
</protein>
<reference evidence="5 6" key="1">
    <citation type="submission" date="2024-08" db="EMBL/GenBank/DDBJ databases">
        <title>Draft Genome Sequence of Legionella lytica strain DSB2004, Isolated From a Fire Sprinkler System.</title>
        <authorList>
            <person name="Everhart A.D."/>
            <person name="Kidane D.T."/>
            <person name="Farone A.L."/>
            <person name="Farone M.B."/>
        </authorList>
    </citation>
    <scope>NUCLEOTIDE SEQUENCE [LARGE SCALE GENOMIC DNA]</scope>
    <source>
        <strain evidence="5 6">DSB2004</strain>
    </source>
</reference>
<feature type="compositionally biased region" description="Basic and acidic residues" evidence="3">
    <location>
        <begin position="260"/>
        <end position="271"/>
    </location>
</feature>
<dbReference type="InterPro" id="IPR016194">
    <property type="entry name" value="SPOC-like_C_dom_sf"/>
</dbReference>
<evidence type="ECO:0000313" key="6">
    <source>
        <dbReference type="Proteomes" id="UP001615550"/>
    </source>
</evidence>
<keyword evidence="2" id="KW-0234">DNA repair</keyword>
<organism evidence="5 6">
    <name type="scientific">Legionella lytica</name>
    <dbReference type="NCBI Taxonomy" id="96232"/>
    <lineage>
        <taxon>Bacteria</taxon>
        <taxon>Pseudomonadati</taxon>
        <taxon>Pseudomonadota</taxon>
        <taxon>Gammaproteobacteria</taxon>
        <taxon>Legionellales</taxon>
        <taxon>Legionellaceae</taxon>
        <taxon>Legionella</taxon>
    </lineage>
</organism>
<dbReference type="NCBIfam" id="TIGR02772">
    <property type="entry name" value="Ku_bact"/>
    <property type="match status" value="1"/>
</dbReference>
<keyword evidence="2" id="KW-0233">DNA recombination</keyword>
<evidence type="ECO:0000256" key="2">
    <source>
        <dbReference type="HAMAP-Rule" id="MF_01875"/>
    </source>
</evidence>
<comment type="subunit">
    <text evidence="2">Homodimer. Interacts with LigD.</text>
</comment>
<keyword evidence="6" id="KW-1185">Reference proteome</keyword>
<dbReference type="PIRSF" id="PIRSF006493">
    <property type="entry name" value="Prok_Ku"/>
    <property type="match status" value="1"/>
</dbReference>
<comment type="function">
    <text evidence="2">With LigD forms a non-homologous end joining (NHEJ) DNA repair enzyme, which repairs dsDNA breaks with reduced fidelity. Binds linear dsDNA with 5'- and 3'- overhangs but not closed circular dsDNA nor ssDNA. Recruits and stimulates the ligase activity of LigD.</text>
</comment>
<proteinExistence type="inferred from homology"/>
<comment type="caution">
    <text evidence="5">The sequence shown here is derived from an EMBL/GenBank/DDBJ whole genome shotgun (WGS) entry which is preliminary data.</text>
</comment>
<evidence type="ECO:0000256" key="1">
    <source>
        <dbReference type="ARBA" id="ARBA00023125"/>
    </source>
</evidence>
<evidence type="ECO:0000313" key="5">
    <source>
        <dbReference type="EMBL" id="MFJ1269961.1"/>
    </source>
</evidence>
<dbReference type="SUPFAM" id="SSF100939">
    <property type="entry name" value="SPOC domain-like"/>
    <property type="match status" value="1"/>
</dbReference>
<keyword evidence="1 2" id="KW-0238">DNA-binding</keyword>
<dbReference type="PANTHER" id="PTHR41251:SF1">
    <property type="entry name" value="NON-HOMOLOGOUS END JOINING PROTEIN KU"/>
    <property type="match status" value="1"/>
</dbReference>
<gene>
    <name evidence="2" type="primary">ku</name>
    <name evidence="5" type="ORF">ACD661_15485</name>
</gene>
<dbReference type="Proteomes" id="UP001615550">
    <property type="component" value="Unassembled WGS sequence"/>
</dbReference>
<keyword evidence="2" id="KW-0227">DNA damage</keyword>